<dbReference type="RefSeq" id="WP_239262149.1">
    <property type="nucleotide sequence ID" value="NZ_JAKRCV010000005.1"/>
</dbReference>
<dbReference type="Proteomes" id="UP001521931">
    <property type="component" value="Unassembled WGS sequence"/>
</dbReference>
<evidence type="ECO:0000313" key="3">
    <source>
        <dbReference type="EMBL" id="MCG7320869.1"/>
    </source>
</evidence>
<dbReference type="InterPro" id="IPR001375">
    <property type="entry name" value="Peptidase_S9_cat"/>
</dbReference>
<accession>A0ABS9PZ28</accession>
<protein>
    <submittedName>
        <fullName evidence="3">Prolyl oligopeptidase family serine peptidase</fullName>
    </submittedName>
</protein>
<evidence type="ECO:0000313" key="4">
    <source>
        <dbReference type="Proteomes" id="UP001521931"/>
    </source>
</evidence>
<evidence type="ECO:0000256" key="1">
    <source>
        <dbReference type="ARBA" id="ARBA00022729"/>
    </source>
</evidence>
<dbReference type="InterPro" id="IPR050955">
    <property type="entry name" value="Plant_Biomass_Hydrol_Est"/>
</dbReference>
<dbReference type="InterPro" id="IPR029058">
    <property type="entry name" value="AB_hydrolase_fold"/>
</dbReference>
<name>A0ABS9PZ28_9MICO</name>
<dbReference type="Pfam" id="PF00326">
    <property type="entry name" value="Peptidase_S9"/>
    <property type="match status" value="1"/>
</dbReference>
<gene>
    <name evidence="3" type="ORF">MHL29_03035</name>
</gene>
<proteinExistence type="predicted"/>
<feature type="domain" description="Peptidase S9 prolyl oligopeptidase catalytic" evidence="2">
    <location>
        <begin position="114"/>
        <end position="174"/>
    </location>
</feature>
<evidence type="ECO:0000259" key="2">
    <source>
        <dbReference type="Pfam" id="PF00326"/>
    </source>
</evidence>
<dbReference type="SUPFAM" id="SSF53474">
    <property type="entry name" value="alpha/beta-Hydrolases"/>
    <property type="match status" value="1"/>
</dbReference>
<reference evidence="3 4" key="1">
    <citation type="submission" date="2022-02" db="EMBL/GenBank/DDBJ databases">
        <title>Uncovering new skin microbiome diversity through culturing and metagenomics.</title>
        <authorList>
            <person name="Conlan S."/>
            <person name="Deming C."/>
            <person name="Nisc Comparative Sequencing Program N."/>
            <person name="Segre J.A."/>
        </authorList>
    </citation>
    <scope>NUCLEOTIDE SEQUENCE [LARGE SCALE GENOMIC DNA]</scope>
    <source>
        <strain evidence="3 4">ACRQZ</strain>
    </source>
</reference>
<organism evidence="3 4">
    <name type="scientific">Arsenicicoccus bolidensis</name>
    <dbReference type="NCBI Taxonomy" id="229480"/>
    <lineage>
        <taxon>Bacteria</taxon>
        <taxon>Bacillati</taxon>
        <taxon>Actinomycetota</taxon>
        <taxon>Actinomycetes</taxon>
        <taxon>Micrococcales</taxon>
        <taxon>Intrasporangiaceae</taxon>
        <taxon>Arsenicicoccus</taxon>
    </lineage>
</organism>
<dbReference type="Gene3D" id="3.40.50.1820">
    <property type="entry name" value="alpha/beta hydrolase"/>
    <property type="match status" value="2"/>
</dbReference>
<sequence length="262" mass="28699">MPGVSTLAYATKPGRNVVLDLTYSLTQTAPVRLKSGAAVQLTSFHQGGVVDPEVDAFGAGASRNGLKYRYYAPKKSLRPARSKAPLILFLHGGGEGGWSKASNNDLPLLANRGALAFAKGHDVDTSRIYVVGPSNGGYMAMRLASAYPRYFAANVPVCAAYVLKDQATGTTQRMLTDAQIRRLRSTPTWFVHATNDPVVDYQATTGRAVRLLGNARLTAYPNVVWNGHEFQGHWSWIYVARNDPQTASGLTIWEWMAKQRRR</sequence>
<comment type="caution">
    <text evidence="3">The sequence shown here is derived from an EMBL/GenBank/DDBJ whole genome shotgun (WGS) entry which is preliminary data.</text>
</comment>
<keyword evidence="1" id="KW-0732">Signal</keyword>
<keyword evidence="4" id="KW-1185">Reference proteome</keyword>
<dbReference type="PANTHER" id="PTHR43037:SF1">
    <property type="entry name" value="BLL1128 PROTEIN"/>
    <property type="match status" value="1"/>
</dbReference>
<dbReference type="EMBL" id="JAKRCV010000005">
    <property type="protein sequence ID" value="MCG7320869.1"/>
    <property type="molecule type" value="Genomic_DNA"/>
</dbReference>
<dbReference type="PANTHER" id="PTHR43037">
    <property type="entry name" value="UNNAMED PRODUCT-RELATED"/>
    <property type="match status" value="1"/>
</dbReference>